<reference evidence="2" key="1">
    <citation type="submission" date="2021-03" db="EMBL/GenBank/DDBJ databases">
        <authorList>
            <person name="Wang G."/>
        </authorList>
    </citation>
    <scope>NUCLEOTIDE SEQUENCE</scope>
    <source>
        <strain evidence="2">KCTC 12899</strain>
    </source>
</reference>
<evidence type="ECO:0000313" key="2">
    <source>
        <dbReference type="EMBL" id="MBO1323424.1"/>
    </source>
</evidence>
<evidence type="ECO:0000313" key="3">
    <source>
        <dbReference type="Proteomes" id="UP000664417"/>
    </source>
</evidence>
<dbReference type="Proteomes" id="UP000664417">
    <property type="component" value="Unassembled WGS sequence"/>
</dbReference>
<evidence type="ECO:0000256" key="1">
    <source>
        <dbReference type="SAM" id="MobiDB-lite"/>
    </source>
</evidence>
<dbReference type="RefSeq" id="WP_207863577.1">
    <property type="nucleotide sequence ID" value="NZ_JAFREP010000065.1"/>
</dbReference>
<gene>
    <name evidence="2" type="ORF">J3U88_33465</name>
</gene>
<dbReference type="EMBL" id="JAFREP010000065">
    <property type="protein sequence ID" value="MBO1323424.1"/>
    <property type="molecule type" value="Genomic_DNA"/>
</dbReference>
<protein>
    <submittedName>
        <fullName evidence="2">Uncharacterized protein</fullName>
    </submittedName>
</protein>
<sequence length="406" mass="45694">MFPKQPQPVKGQQVAVVHQVQLEQPQQQGPTINLKVPDNLSDLFSIGDIDVENTQQFANTLKSNIEEADYEIYSSNGFDSPQTKQMFDDAYTTPFDMMGLTPNHNITFIIATNQDDQSIDVVALRKNPDDPDEIQIWNSDTNQYEAIDGDQFEQRFENYDYSLITTDQHHVYSFEPSVTHVHDQDLEFCHYVAGNVGNPGNNPPYHHEYQRGANSGLCGLHSLNAFLGKNQFSANQVGNKMVDIVKDEMGFEDDAARNFVFEKKVGQDELDPNNLTGISTAQMVTLLSQLDGVPDELKNLEATSVSRIHEKENDGQELTAVKNAIGDNDRFMVGYAGQTTHYVTCRKDDNGRWWMIDSQKSQQQSYPDLNTLLGRIKSDMDGDPGQTVFLTPRPPQPQLVDPNNVV</sequence>
<comment type="caution">
    <text evidence="2">The sequence shown here is derived from an EMBL/GenBank/DDBJ whole genome shotgun (WGS) entry which is preliminary data.</text>
</comment>
<keyword evidence="3" id="KW-1185">Reference proteome</keyword>
<accession>A0A8J7QFJ3</accession>
<name>A0A8J7QFJ3_9BACT</name>
<feature type="region of interest" description="Disordered" evidence="1">
    <location>
        <begin position="380"/>
        <end position="406"/>
    </location>
</feature>
<proteinExistence type="predicted"/>
<dbReference type="AlphaFoldDB" id="A0A8J7QFJ3"/>
<organism evidence="2 3">
    <name type="scientific">Acanthopleuribacter pedis</name>
    <dbReference type="NCBI Taxonomy" id="442870"/>
    <lineage>
        <taxon>Bacteria</taxon>
        <taxon>Pseudomonadati</taxon>
        <taxon>Acidobacteriota</taxon>
        <taxon>Holophagae</taxon>
        <taxon>Acanthopleuribacterales</taxon>
        <taxon>Acanthopleuribacteraceae</taxon>
        <taxon>Acanthopleuribacter</taxon>
    </lineage>
</organism>